<evidence type="ECO:0000313" key="1">
    <source>
        <dbReference type="EMBL" id="OHT12721.1"/>
    </source>
</evidence>
<keyword evidence="2" id="KW-1185">Reference proteome</keyword>
<comment type="caution">
    <text evidence="1">The sequence shown here is derived from an EMBL/GenBank/DDBJ whole genome shotgun (WGS) entry which is preliminary data.</text>
</comment>
<accession>A0A1J4KN31</accession>
<dbReference type="AlphaFoldDB" id="A0A1J4KN31"/>
<dbReference type="VEuPathDB" id="TrichDB:TRFO_17335"/>
<name>A0A1J4KN31_9EUKA</name>
<dbReference type="GeneID" id="94834230"/>
<protein>
    <submittedName>
        <fullName evidence="1">Uncharacterized protein</fullName>
    </submittedName>
</protein>
<evidence type="ECO:0000313" key="2">
    <source>
        <dbReference type="Proteomes" id="UP000179807"/>
    </source>
</evidence>
<organism evidence="1 2">
    <name type="scientific">Tritrichomonas foetus</name>
    <dbReference type="NCBI Taxonomy" id="1144522"/>
    <lineage>
        <taxon>Eukaryota</taxon>
        <taxon>Metamonada</taxon>
        <taxon>Parabasalia</taxon>
        <taxon>Tritrichomonadida</taxon>
        <taxon>Tritrichomonadidae</taxon>
        <taxon>Tritrichomonas</taxon>
    </lineage>
</organism>
<gene>
    <name evidence="1" type="ORF">TRFO_17335</name>
</gene>
<dbReference type="EMBL" id="MLAK01000557">
    <property type="protein sequence ID" value="OHT12721.1"/>
    <property type="molecule type" value="Genomic_DNA"/>
</dbReference>
<dbReference type="RefSeq" id="XP_068365857.1">
    <property type="nucleotide sequence ID" value="XM_068499526.1"/>
</dbReference>
<sequence length="472" mass="53718">MELKEPSQNDFIIEKERDQLNLDSTNDFQLPSEFILFAQQLIITSSLDIYNTVFSFSMPISNTQHIHKYSENTITHQNQAPINNDQKINIFMNYKLPESFSEYENEIISNELQSISYCHIHSFSLSHSFMNINETKDIKSQQENDLPNLSMNNVLSKVDLSFINNMTTYLDEQIRSSLIHISGMMININVNNSNHQLGETNQRQSKIKQTNLKISPEITKTNNVSSNKRHYASEFTLSKSSIESLEAAIDSNLNSISCSHQPLISLNYFTTGSIKAKTHNEKLLNTPKEKHSDVSSNYFLPVLSTFLDDTITNALSISLTNPSFFITFPINNTSSETPIHTQFENSIEDKTLTKNNKSNVIDFPLPNSFVDVLSQNIYSSILNISNSLYSSLDFPFLETQALNFNNRKETTVTKEQQFHESRNSIQNAIEYDLSPQIINMMSDHLSSSIISCTNTIYKVINDSPIGVSFLSQ</sequence>
<proteinExistence type="predicted"/>
<dbReference type="Proteomes" id="UP000179807">
    <property type="component" value="Unassembled WGS sequence"/>
</dbReference>
<reference evidence="1" key="1">
    <citation type="submission" date="2016-10" db="EMBL/GenBank/DDBJ databases">
        <authorList>
            <person name="Benchimol M."/>
            <person name="Almeida L.G."/>
            <person name="Vasconcelos A.T."/>
            <person name="Perreira-Neves A."/>
            <person name="Rosa I.A."/>
            <person name="Tasca T."/>
            <person name="Bogo M.R."/>
            <person name="de Souza W."/>
        </authorList>
    </citation>
    <scope>NUCLEOTIDE SEQUENCE [LARGE SCALE GENOMIC DNA]</scope>
    <source>
        <strain evidence="1">K</strain>
    </source>
</reference>